<dbReference type="EnsemblMetazoa" id="GPPI019430-RA">
    <property type="protein sequence ID" value="GPPI019430-PA"/>
    <property type="gene ID" value="GPPI019430"/>
</dbReference>
<name>A0A1B0B5D6_9MUSC</name>
<accession>A0A1B0B5D6</accession>
<reference evidence="3" key="1">
    <citation type="submission" date="2015-01" db="EMBL/GenBank/DDBJ databases">
        <authorList>
            <person name="Aksoy S."/>
            <person name="Warren W."/>
            <person name="Wilson R.K."/>
        </authorList>
    </citation>
    <scope>NUCLEOTIDE SEQUENCE [LARGE SCALE GENOMIC DNA]</scope>
    <source>
        <strain evidence="3">IAEA</strain>
    </source>
</reference>
<dbReference type="AlphaFoldDB" id="A0A1B0B5D6"/>
<dbReference type="EMBL" id="JXJN01008677">
    <property type="status" value="NOT_ANNOTATED_CDS"/>
    <property type="molecule type" value="Genomic_DNA"/>
</dbReference>
<dbReference type="VEuPathDB" id="VectorBase:GPPI019430"/>
<evidence type="ECO:0000256" key="1">
    <source>
        <dbReference type="SAM" id="Coils"/>
    </source>
</evidence>
<keyword evidence="1" id="KW-0175">Coiled coil</keyword>
<evidence type="ECO:0000313" key="2">
    <source>
        <dbReference type="EnsemblMetazoa" id="GPPI019430-PA"/>
    </source>
</evidence>
<reference evidence="2" key="2">
    <citation type="submission" date="2020-05" db="UniProtKB">
        <authorList>
            <consortium name="EnsemblMetazoa"/>
        </authorList>
    </citation>
    <scope>IDENTIFICATION</scope>
    <source>
        <strain evidence="2">IAEA</strain>
    </source>
</reference>
<keyword evidence="3" id="KW-1185">Reference proteome</keyword>
<evidence type="ECO:0000313" key="3">
    <source>
        <dbReference type="Proteomes" id="UP000092460"/>
    </source>
</evidence>
<feature type="coiled-coil region" evidence="1">
    <location>
        <begin position="100"/>
        <end position="127"/>
    </location>
</feature>
<proteinExistence type="predicted"/>
<organism evidence="2 3">
    <name type="scientific">Glossina palpalis gambiensis</name>
    <dbReference type="NCBI Taxonomy" id="67801"/>
    <lineage>
        <taxon>Eukaryota</taxon>
        <taxon>Metazoa</taxon>
        <taxon>Ecdysozoa</taxon>
        <taxon>Arthropoda</taxon>
        <taxon>Hexapoda</taxon>
        <taxon>Insecta</taxon>
        <taxon>Pterygota</taxon>
        <taxon>Neoptera</taxon>
        <taxon>Endopterygota</taxon>
        <taxon>Diptera</taxon>
        <taxon>Brachycera</taxon>
        <taxon>Muscomorpha</taxon>
        <taxon>Hippoboscoidea</taxon>
        <taxon>Glossinidae</taxon>
        <taxon>Glossina</taxon>
    </lineage>
</organism>
<sequence>MSHSVTEKTVKEKLHTIKRNFRNYDGPMITRRTFLRMYRWLTEEMGLMRAPRKIKEQMIEDGKMVGRFDEELGRIEIEEAVHIEEGHVQVVSPGGLKVLNISNSQENAALQQQIDRLREEMKARLKNPQPTSSSSTTSNFNLSGARQSILFCCPNGNENSRVDTHAGRRKKISMWEKVKLQQKP</sequence>
<protein>
    <submittedName>
        <fullName evidence="2">Uncharacterized protein</fullName>
    </submittedName>
</protein>
<dbReference type="Proteomes" id="UP000092460">
    <property type="component" value="Unassembled WGS sequence"/>
</dbReference>